<evidence type="ECO:0000256" key="2">
    <source>
        <dbReference type="SAM" id="MobiDB-lite"/>
    </source>
</evidence>
<keyword evidence="5" id="KW-1185">Reference proteome</keyword>
<evidence type="ECO:0000313" key="5">
    <source>
        <dbReference type="Proteomes" id="UP001385951"/>
    </source>
</evidence>
<reference evidence="4 5" key="1">
    <citation type="submission" date="2022-09" db="EMBL/GenBank/DDBJ databases">
        <authorList>
            <person name="Palmer J.M."/>
        </authorList>
    </citation>
    <scope>NUCLEOTIDE SEQUENCE [LARGE SCALE GENOMIC DNA]</scope>
    <source>
        <strain evidence="4 5">DSM 7382</strain>
    </source>
</reference>
<evidence type="ECO:0000256" key="1">
    <source>
        <dbReference type="ARBA" id="ARBA00006407"/>
    </source>
</evidence>
<evidence type="ECO:0000259" key="3">
    <source>
        <dbReference type="Pfam" id="PF03981"/>
    </source>
</evidence>
<dbReference type="AlphaFoldDB" id="A0AAW0FHZ1"/>
<feature type="region of interest" description="Disordered" evidence="2">
    <location>
        <begin position="40"/>
        <end position="86"/>
    </location>
</feature>
<protein>
    <recommendedName>
        <fullName evidence="3">Ubiquinol-cytochrome c chaperone domain-containing protein</fullName>
    </recommendedName>
</protein>
<dbReference type="GO" id="GO:0034551">
    <property type="term" value="P:mitochondrial respiratory chain complex III assembly"/>
    <property type="evidence" value="ECO:0007669"/>
    <property type="project" value="TreeGrafter"/>
</dbReference>
<proteinExistence type="inferred from homology"/>
<evidence type="ECO:0000313" key="4">
    <source>
        <dbReference type="EMBL" id="KAK7680211.1"/>
    </source>
</evidence>
<comment type="similarity">
    <text evidence="1">Belongs to the CBP3 family.</text>
</comment>
<dbReference type="InterPro" id="IPR021150">
    <property type="entry name" value="Ubiq_cyt_c_chap"/>
</dbReference>
<sequence length="411" mass="46025">MVARSILSHRLKYHTTSLISKNILSLSVARPKLIRPLVTAPKHSPQHNTPPSPSTSSAQSSEQSKGPKPTETTLQTPTRPQPWLTRKLRENPTALQAFFGLARVMGYGSKKQLSGRRALLMYQRLCANRPIEERAFWQDECHLPPTFQSWFSVTNLHVWLLTVRLRALPDPYAKHHIQGLIDHFFLDVEDRVRVVLQPATRKNMPPSPLQTSDSTPSDSSGPSSPSNPDFYTIANGNGKDRPKGSAPERLVTRQMKILKEQWAGLGLSMDLSLMKGDAEMAGAIWRNFLGARGARGIVYPSSTSVETGKPKPYFRRSVNLVGGEVESVKKIDEEGLEKAEARDDGSGVHDYAPEEADKYVKYPELMEEIVVYVRRELKRLEGLKDEEVMGPMVMGKEMSGIEKLSFGKIRT</sequence>
<gene>
    <name evidence="4" type="ORF">QCA50_016720</name>
</gene>
<dbReference type="EMBL" id="JASBNA010000051">
    <property type="protein sequence ID" value="KAK7680211.1"/>
    <property type="molecule type" value="Genomic_DNA"/>
</dbReference>
<comment type="caution">
    <text evidence="4">The sequence shown here is derived from an EMBL/GenBank/DDBJ whole genome shotgun (WGS) entry which is preliminary data.</text>
</comment>
<dbReference type="Pfam" id="PF03981">
    <property type="entry name" value="Ubiq_cyt_C_chap"/>
    <property type="match status" value="2"/>
</dbReference>
<organism evidence="4 5">
    <name type="scientific">Cerrena zonata</name>
    <dbReference type="NCBI Taxonomy" id="2478898"/>
    <lineage>
        <taxon>Eukaryota</taxon>
        <taxon>Fungi</taxon>
        <taxon>Dikarya</taxon>
        <taxon>Basidiomycota</taxon>
        <taxon>Agaricomycotina</taxon>
        <taxon>Agaricomycetes</taxon>
        <taxon>Polyporales</taxon>
        <taxon>Cerrenaceae</taxon>
        <taxon>Cerrena</taxon>
    </lineage>
</organism>
<dbReference type="GO" id="GO:0005739">
    <property type="term" value="C:mitochondrion"/>
    <property type="evidence" value="ECO:0007669"/>
    <property type="project" value="TreeGrafter"/>
</dbReference>
<name>A0AAW0FHZ1_9APHY</name>
<feature type="compositionally biased region" description="Low complexity" evidence="2">
    <location>
        <begin position="54"/>
        <end position="64"/>
    </location>
</feature>
<dbReference type="Proteomes" id="UP001385951">
    <property type="component" value="Unassembled WGS sequence"/>
</dbReference>
<feature type="compositionally biased region" description="Low complexity" evidence="2">
    <location>
        <begin position="209"/>
        <end position="229"/>
    </location>
</feature>
<feature type="domain" description="Ubiquinol-cytochrome c chaperone" evidence="3">
    <location>
        <begin position="248"/>
        <end position="292"/>
    </location>
</feature>
<feature type="region of interest" description="Disordered" evidence="2">
    <location>
        <begin position="198"/>
        <end position="247"/>
    </location>
</feature>
<feature type="domain" description="Ubiquinol-cytochrome c chaperone" evidence="3">
    <location>
        <begin position="140"/>
        <end position="194"/>
    </location>
</feature>
<dbReference type="PANTHER" id="PTHR12184:SF1">
    <property type="entry name" value="UBIQUINOL-CYTOCHROME-C REDUCTASE COMPLEX ASSEMBLY FACTOR 1"/>
    <property type="match status" value="1"/>
</dbReference>
<dbReference type="PANTHER" id="PTHR12184">
    <property type="entry name" value="UBIQUINOL-CYTOCHROME C REDUCTASE COMPLEX ASSEMBLY FACTOR 1 FAMILY MEMBER"/>
    <property type="match status" value="1"/>
</dbReference>
<accession>A0AAW0FHZ1</accession>
<dbReference type="InterPro" id="IPR007129">
    <property type="entry name" value="Ubiqinol_cyt_c_chaperone_CPB3"/>
</dbReference>